<evidence type="ECO:0008006" key="4">
    <source>
        <dbReference type="Google" id="ProtNLM"/>
    </source>
</evidence>
<dbReference type="RefSeq" id="WP_281447064.1">
    <property type="nucleotide sequence ID" value="NZ_JASBAO010000001.1"/>
</dbReference>
<feature type="transmembrane region" description="Helical" evidence="1">
    <location>
        <begin position="295"/>
        <end position="314"/>
    </location>
</feature>
<feature type="transmembrane region" description="Helical" evidence="1">
    <location>
        <begin position="206"/>
        <end position="228"/>
    </location>
</feature>
<name>A0ABT6PYV1_9PROT</name>
<feature type="transmembrane region" description="Helical" evidence="1">
    <location>
        <begin position="320"/>
        <end position="341"/>
    </location>
</feature>
<comment type="caution">
    <text evidence="2">The sequence shown here is derived from an EMBL/GenBank/DDBJ whole genome shotgun (WGS) entry which is preliminary data.</text>
</comment>
<feature type="transmembrane region" description="Helical" evidence="1">
    <location>
        <begin position="12"/>
        <end position="30"/>
    </location>
</feature>
<feature type="transmembrane region" description="Helical" evidence="1">
    <location>
        <begin position="83"/>
        <end position="103"/>
    </location>
</feature>
<evidence type="ECO:0000313" key="3">
    <source>
        <dbReference type="Proteomes" id="UP001431634"/>
    </source>
</evidence>
<feature type="transmembrane region" description="Helical" evidence="1">
    <location>
        <begin position="353"/>
        <end position="370"/>
    </location>
</feature>
<feature type="transmembrane region" description="Helical" evidence="1">
    <location>
        <begin position="267"/>
        <end position="288"/>
    </location>
</feature>
<keyword evidence="3" id="KW-1185">Reference proteome</keyword>
<keyword evidence="1" id="KW-0472">Membrane</keyword>
<keyword evidence="1" id="KW-1133">Transmembrane helix</keyword>
<accession>A0ABT6PYV1</accession>
<sequence>MHEEKKTPNNYTLYLLYALIIFFFYSPLILQTFAVTDDYSLVEIGINKAGSLLSWDIANGRPLYGILQNLIQDHMNTIERLSWLRGFSIVVTVMFCIFIHRFLLYKIQISSQIFKDFLPVFLAFIPPIVVYNAWASCSFFMIAVLCSGCAYYYLFDDNRVTSVARFFGATTILLCSFLIYQPAGMAFIYFIFLGNCLDERKIKFKNILLSIISLFIAMFISLLALKILPKLLYGYVNSRGAFNDDIIAKINWFLSKAMVSAVNNYNIIPNLAYTIISTIVLVAGLFFITKQNNGLIKLTLTIVLMIAVMFPSLVAKESWAAFRLLIGLDLIVITIILYTVIKACEFYSFDKHSKLILFSLLGGVLIYMQHCMVQGFIREQQGEYQALTQELTTIVPKDFNGRIRFDLSNPYWNAFTKMHQYDEFGVVSMQKEWAVKGMMASVKKAKGLSFQTDGDMILKPGEVCQNDCILIHPGSLLKKASMYK</sequence>
<feature type="transmembrane region" description="Helical" evidence="1">
    <location>
        <begin position="166"/>
        <end position="194"/>
    </location>
</feature>
<feature type="transmembrane region" description="Helical" evidence="1">
    <location>
        <begin position="124"/>
        <end position="154"/>
    </location>
</feature>
<organism evidence="2 3">
    <name type="scientific">Commensalibacter oyaizuii</name>
    <dbReference type="NCBI Taxonomy" id="3043873"/>
    <lineage>
        <taxon>Bacteria</taxon>
        <taxon>Pseudomonadati</taxon>
        <taxon>Pseudomonadota</taxon>
        <taxon>Alphaproteobacteria</taxon>
        <taxon>Acetobacterales</taxon>
        <taxon>Acetobacteraceae</taxon>
    </lineage>
</organism>
<keyword evidence="1" id="KW-0812">Transmembrane</keyword>
<protein>
    <recommendedName>
        <fullName evidence="4">Glucosyl transferase GtrII family protein</fullName>
    </recommendedName>
</protein>
<proteinExistence type="predicted"/>
<dbReference type="EMBL" id="JASBAO010000001">
    <property type="protein sequence ID" value="MDI2089898.1"/>
    <property type="molecule type" value="Genomic_DNA"/>
</dbReference>
<gene>
    <name evidence="2" type="ORF">QJV27_00650</name>
</gene>
<reference evidence="2" key="1">
    <citation type="submission" date="2023-05" db="EMBL/GenBank/DDBJ databases">
        <title>Whole genome sequence of Commensalibacter sp.</title>
        <authorList>
            <person name="Charoenyingcharoen P."/>
            <person name="Yukphan P."/>
        </authorList>
    </citation>
    <scope>NUCLEOTIDE SEQUENCE</scope>
    <source>
        <strain evidence="2">TBRC 16381</strain>
    </source>
</reference>
<evidence type="ECO:0000256" key="1">
    <source>
        <dbReference type="SAM" id="Phobius"/>
    </source>
</evidence>
<evidence type="ECO:0000313" key="2">
    <source>
        <dbReference type="EMBL" id="MDI2089898.1"/>
    </source>
</evidence>
<dbReference type="Proteomes" id="UP001431634">
    <property type="component" value="Unassembled WGS sequence"/>
</dbReference>